<protein>
    <submittedName>
        <fullName evidence="2">Uncharacterized protein</fullName>
    </submittedName>
</protein>
<evidence type="ECO:0000313" key="2">
    <source>
        <dbReference type="EMBL" id="GIJ55608.1"/>
    </source>
</evidence>
<evidence type="ECO:0000256" key="1">
    <source>
        <dbReference type="SAM" id="MobiDB-lite"/>
    </source>
</evidence>
<evidence type="ECO:0000313" key="3">
    <source>
        <dbReference type="Proteomes" id="UP000612585"/>
    </source>
</evidence>
<name>A0A8J3Z3F2_9ACTN</name>
<gene>
    <name evidence="2" type="ORF">Vau01_031240</name>
</gene>
<dbReference type="RefSeq" id="WP_203992644.1">
    <property type="nucleotide sequence ID" value="NZ_BOPG01000019.1"/>
</dbReference>
<comment type="caution">
    <text evidence="2">The sequence shown here is derived from an EMBL/GenBank/DDBJ whole genome shotgun (WGS) entry which is preliminary data.</text>
</comment>
<accession>A0A8J3Z3F2</accession>
<proteinExistence type="predicted"/>
<reference evidence="2" key="1">
    <citation type="submission" date="2021-01" db="EMBL/GenBank/DDBJ databases">
        <title>Whole genome shotgun sequence of Virgisporangium aurantiacum NBRC 16421.</title>
        <authorList>
            <person name="Komaki H."/>
            <person name="Tamura T."/>
        </authorList>
    </citation>
    <scope>NUCLEOTIDE SEQUENCE</scope>
    <source>
        <strain evidence="2">NBRC 16421</strain>
    </source>
</reference>
<dbReference type="Proteomes" id="UP000612585">
    <property type="component" value="Unassembled WGS sequence"/>
</dbReference>
<dbReference type="EMBL" id="BOPG01000019">
    <property type="protein sequence ID" value="GIJ55608.1"/>
    <property type="molecule type" value="Genomic_DNA"/>
</dbReference>
<dbReference type="AlphaFoldDB" id="A0A8J3Z3F2"/>
<organism evidence="2 3">
    <name type="scientific">Virgisporangium aurantiacum</name>
    <dbReference type="NCBI Taxonomy" id="175570"/>
    <lineage>
        <taxon>Bacteria</taxon>
        <taxon>Bacillati</taxon>
        <taxon>Actinomycetota</taxon>
        <taxon>Actinomycetes</taxon>
        <taxon>Micromonosporales</taxon>
        <taxon>Micromonosporaceae</taxon>
        <taxon>Virgisporangium</taxon>
    </lineage>
</organism>
<feature type="region of interest" description="Disordered" evidence="1">
    <location>
        <begin position="67"/>
        <end position="94"/>
    </location>
</feature>
<keyword evidence="3" id="KW-1185">Reference proteome</keyword>
<feature type="compositionally biased region" description="Basic and acidic residues" evidence="1">
    <location>
        <begin position="67"/>
        <end position="77"/>
    </location>
</feature>
<sequence>MDSRYEIRILGYLGPVLRAAVDGMRYEVVPTQTTIRAKLSPGDLRRLLKRLDARGVTLIHLARTGERLRRTPIDSRRSPSSTQGDVAQTAPARG</sequence>